<evidence type="ECO:0000313" key="1">
    <source>
        <dbReference type="EMBL" id="KXG20861.1"/>
    </source>
</evidence>
<reference evidence="1 2" key="1">
    <citation type="journal article" date="2009" name="Nature">
        <title>The Sorghum bicolor genome and the diversification of grasses.</title>
        <authorList>
            <person name="Paterson A.H."/>
            <person name="Bowers J.E."/>
            <person name="Bruggmann R."/>
            <person name="Dubchak I."/>
            <person name="Grimwood J."/>
            <person name="Gundlach H."/>
            <person name="Haberer G."/>
            <person name="Hellsten U."/>
            <person name="Mitros T."/>
            <person name="Poliakov A."/>
            <person name="Schmutz J."/>
            <person name="Spannagl M."/>
            <person name="Tang H."/>
            <person name="Wang X."/>
            <person name="Wicker T."/>
            <person name="Bharti A.K."/>
            <person name="Chapman J."/>
            <person name="Feltus F.A."/>
            <person name="Gowik U."/>
            <person name="Grigoriev I.V."/>
            <person name="Lyons E."/>
            <person name="Maher C.A."/>
            <person name="Martis M."/>
            <person name="Narechania A."/>
            <person name="Otillar R.P."/>
            <person name="Penning B.W."/>
            <person name="Salamov A.A."/>
            <person name="Wang Y."/>
            <person name="Zhang L."/>
            <person name="Carpita N.C."/>
            <person name="Freeling M."/>
            <person name="Gingle A.R."/>
            <person name="Hash C.T."/>
            <person name="Keller B."/>
            <person name="Klein P."/>
            <person name="Kresovich S."/>
            <person name="McCann M.C."/>
            <person name="Ming R."/>
            <person name="Peterson D.G."/>
            <person name="Mehboob-ur-Rahman"/>
            <person name="Ware D."/>
            <person name="Westhoff P."/>
            <person name="Mayer K.F."/>
            <person name="Messing J."/>
            <person name="Rokhsar D.S."/>
        </authorList>
    </citation>
    <scope>NUCLEOTIDE SEQUENCE [LARGE SCALE GENOMIC DNA]</scope>
    <source>
        <strain evidence="2">cv. BTx623</strain>
    </source>
</reference>
<gene>
    <name evidence="1" type="ORF">SORBI_3010G263200</name>
</gene>
<evidence type="ECO:0000313" key="2">
    <source>
        <dbReference type="Proteomes" id="UP000000768"/>
    </source>
</evidence>
<organism evidence="1 2">
    <name type="scientific">Sorghum bicolor</name>
    <name type="common">Sorghum</name>
    <name type="synonym">Sorghum vulgare</name>
    <dbReference type="NCBI Taxonomy" id="4558"/>
    <lineage>
        <taxon>Eukaryota</taxon>
        <taxon>Viridiplantae</taxon>
        <taxon>Streptophyta</taxon>
        <taxon>Embryophyta</taxon>
        <taxon>Tracheophyta</taxon>
        <taxon>Spermatophyta</taxon>
        <taxon>Magnoliopsida</taxon>
        <taxon>Liliopsida</taxon>
        <taxon>Poales</taxon>
        <taxon>Poaceae</taxon>
        <taxon>PACMAD clade</taxon>
        <taxon>Panicoideae</taxon>
        <taxon>Andropogonodae</taxon>
        <taxon>Andropogoneae</taxon>
        <taxon>Sorghinae</taxon>
        <taxon>Sorghum</taxon>
    </lineage>
</organism>
<sequence>MSAAVMVGMWDAGRRRGDAAVPATERRRLCGPHVGRPLRPSLAPIVTTACFQHVHRRQHQRPGGHVLAANICKAHNSTRSAKHTITSIQVFGVSTAYCAPSPTTPSSPVARFSMAAATAPVSQAAAAAPVSSPLETIATRATS</sequence>
<dbReference type="EMBL" id="CM000769">
    <property type="protein sequence ID" value="KXG20861.1"/>
    <property type="molecule type" value="Genomic_DNA"/>
</dbReference>
<proteinExistence type="predicted"/>
<dbReference type="AlphaFoldDB" id="A0A194YMN7"/>
<protein>
    <submittedName>
        <fullName evidence="1">Uncharacterized protein</fullName>
    </submittedName>
</protein>
<name>A0A194YMN7_SORBI</name>
<accession>A0A194YMN7</accession>
<dbReference type="Gramene" id="KXG20861">
    <property type="protein sequence ID" value="KXG20861"/>
    <property type="gene ID" value="SORBI_3010G263200"/>
</dbReference>
<dbReference type="InParanoid" id="A0A194YMN7"/>
<keyword evidence="2" id="KW-1185">Reference proteome</keyword>
<dbReference type="Proteomes" id="UP000000768">
    <property type="component" value="Chromosome 10"/>
</dbReference>
<reference evidence="2" key="2">
    <citation type="journal article" date="2018" name="Plant J.">
        <title>The Sorghum bicolor reference genome: improved assembly, gene annotations, a transcriptome atlas, and signatures of genome organization.</title>
        <authorList>
            <person name="McCormick R.F."/>
            <person name="Truong S.K."/>
            <person name="Sreedasyam A."/>
            <person name="Jenkins J."/>
            <person name="Shu S."/>
            <person name="Sims D."/>
            <person name="Kennedy M."/>
            <person name="Amirebrahimi M."/>
            <person name="Weers B.D."/>
            <person name="McKinley B."/>
            <person name="Mattison A."/>
            <person name="Morishige D.T."/>
            <person name="Grimwood J."/>
            <person name="Schmutz J."/>
            <person name="Mullet J.E."/>
        </authorList>
    </citation>
    <scope>NUCLEOTIDE SEQUENCE [LARGE SCALE GENOMIC DNA]</scope>
    <source>
        <strain evidence="2">cv. BTx623</strain>
    </source>
</reference>